<feature type="transmembrane region" description="Helical" evidence="6">
    <location>
        <begin position="31"/>
        <end position="52"/>
    </location>
</feature>
<dbReference type="SUPFAM" id="SSF103481">
    <property type="entry name" value="Multidrug resistance efflux transporter EmrE"/>
    <property type="match status" value="1"/>
</dbReference>
<evidence type="ECO:0000256" key="1">
    <source>
        <dbReference type="ARBA" id="ARBA00004651"/>
    </source>
</evidence>
<feature type="transmembrane region" description="Helical" evidence="6">
    <location>
        <begin position="154"/>
        <end position="175"/>
    </location>
</feature>
<keyword evidence="4 6" id="KW-1133">Transmembrane helix</keyword>
<name>A0A378ANE8_KLEPN</name>
<evidence type="ECO:0000256" key="4">
    <source>
        <dbReference type="ARBA" id="ARBA00022989"/>
    </source>
</evidence>
<dbReference type="InterPro" id="IPR051258">
    <property type="entry name" value="Diverse_Substrate_Transporter"/>
</dbReference>
<protein>
    <submittedName>
        <fullName evidence="8">Putative cationic amino acid transport protein</fullName>
    </submittedName>
</protein>
<evidence type="ECO:0000259" key="7">
    <source>
        <dbReference type="Pfam" id="PF00892"/>
    </source>
</evidence>
<dbReference type="PANTHER" id="PTHR42920">
    <property type="entry name" value="OS03G0707200 PROTEIN-RELATED"/>
    <property type="match status" value="1"/>
</dbReference>
<feature type="transmembrane region" description="Helical" evidence="6">
    <location>
        <begin position="262"/>
        <end position="281"/>
    </location>
</feature>
<evidence type="ECO:0000313" key="9">
    <source>
        <dbReference type="Proteomes" id="UP000254020"/>
    </source>
</evidence>
<feature type="transmembrane region" description="Helical" evidence="6">
    <location>
        <begin position="92"/>
        <end position="113"/>
    </location>
</feature>
<dbReference type="Pfam" id="PF00892">
    <property type="entry name" value="EamA"/>
    <property type="match status" value="1"/>
</dbReference>
<feature type="transmembrane region" description="Helical" evidence="6">
    <location>
        <begin position="195"/>
        <end position="216"/>
    </location>
</feature>
<evidence type="ECO:0000256" key="2">
    <source>
        <dbReference type="ARBA" id="ARBA00022475"/>
    </source>
</evidence>
<dbReference type="AlphaFoldDB" id="A0A378ANE8"/>
<keyword evidence="5 6" id="KW-0472">Membrane</keyword>
<proteinExistence type="predicted"/>
<evidence type="ECO:0000256" key="5">
    <source>
        <dbReference type="ARBA" id="ARBA00023136"/>
    </source>
</evidence>
<organism evidence="8 9">
    <name type="scientific">Klebsiella pneumoniae subsp. pneumoniae</name>
    <dbReference type="NCBI Taxonomy" id="72407"/>
    <lineage>
        <taxon>Bacteria</taxon>
        <taxon>Pseudomonadati</taxon>
        <taxon>Pseudomonadota</taxon>
        <taxon>Gammaproteobacteria</taxon>
        <taxon>Enterobacterales</taxon>
        <taxon>Enterobacteriaceae</taxon>
        <taxon>Klebsiella/Raoultella group</taxon>
        <taxon>Klebsiella</taxon>
        <taxon>Klebsiella pneumoniae complex</taxon>
    </lineage>
</organism>
<feature type="transmembrane region" description="Helical" evidence="6">
    <location>
        <begin position="287"/>
        <end position="306"/>
    </location>
</feature>
<dbReference type="PANTHER" id="PTHR42920:SF11">
    <property type="entry name" value="INNER MEMBRANE PROTEIN YTFF"/>
    <property type="match status" value="1"/>
</dbReference>
<feature type="transmembrane region" description="Helical" evidence="6">
    <location>
        <begin position="125"/>
        <end position="142"/>
    </location>
</feature>
<feature type="transmembrane region" description="Helical" evidence="6">
    <location>
        <begin position="5"/>
        <end position="25"/>
    </location>
</feature>
<dbReference type="Proteomes" id="UP000254020">
    <property type="component" value="Unassembled WGS sequence"/>
</dbReference>
<evidence type="ECO:0000256" key="3">
    <source>
        <dbReference type="ARBA" id="ARBA00022692"/>
    </source>
</evidence>
<sequence>MISGVLYALLAGLMWGLIFVGPLLVPEYPAMLQSMGRYLALGLIALPLAWLGRARLRQLSRHDWWTALGLTMMGNLIYYVCLASAIQRTGAPVSTMIIGTLPVVLPVFANLLYSQRDGKLPWRRLFPALICIAVGLICVNVAELRQGLPNFSPWRYGSGIALALGSVVCWAWYALRNARWLRENPHQPPMMWATAQALVTLPVSLAGYLAACAWLHGQQAGFPLPFGPRPAVFITLMLAIAVLCSWVGALCWNIASQRLPTVILGPLIVFETLAGLLYTFLLRQSLPPLLTLSGILLLVLGVVSAVRARPEKPMLQPLADEKSSLASLRGIPSPKRCI</sequence>
<accession>A0A378ANE8</accession>
<dbReference type="InterPro" id="IPR037185">
    <property type="entry name" value="EmrE-like"/>
</dbReference>
<reference evidence="8 9" key="1">
    <citation type="submission" date="2018-06" db="EMBL/GenBank/DDBJ databases">
        <authorList>
            <consortium name="Pathogen Informatics"/>
            <person name="Doyle S."/>
        </authorList>
    </citation>
    <scope>NUCLEOTIDE SEQUENCE [LARGE SCALE GENOMIC DNA]</scope>
    <source>
        <strain evidence="8 9">NCTC9504</strain>
    </source>
</reference>
<dbReference type="InterPro" id="IPR000620">
    <property type="entry name" value="EamA_dom"/>
</dbReference>
<feature type="transmembrane region" description="Helical" evidence="6">
    <location>
        <begin position="64"/>
        <end position="86"/>
    </location>
</feature>
<keyword evidence="3 6" id="KW-0812">Transmembrane</keyword>
<feature type="domain" description="EamA" evidence="7">
    <location>
        <begin position="3"/>
        <end position="122"/>
    </location>
</feature>
<gene>
    <name evidence="8" type="primary">ytfF</name>
    <name evidence="8" type="ORF">NCTC9504_05936</name>
</gene>
<comment type="subcellular location">
    <subcellularLocation>
        <location evidence="1">Cell membrane</location>
        <topology evidence="1">Multi-pass membrane protein</topology>
    </subcellularLocation>
</comment>
<dbReference type="RefSeq" id="WP_004167872.1">
    <property type="nucleotide sequence ID" value="NZ_CP130662.1"/>
</dbReference>
<keyword evidence="2" id="KW-1003">Cell membrane</keyword>
<feature type="transmembrane region" description="Helical" evidence="6">
    <location>
        <begin position="231"/>
        <end position="255"/>
    </location>
</feature>
<dbReference type="GO" id="GO:0005886">
    <property type="term" value="C:plasma membrane"/>
    <property type="evidence" value="ECO:0007669"/>
    <property type="project" value="UniProtKB-SubCell"/>
</dbReference>
<evidence type="ECO:0000313" key="8">
    <source>
        <dbReference type="EMBL" id="STV15090.1"/>
    </source>
</evidence>
<dbReference type="EMBL" id="UGMA01000005">
    <property type="protein sequence ID" value="STV15090.1"/>
    <property type="molecule type" value="Genomic_DNA"/>
</dbReference>
<evidence type="ECO:0000256" key="6">
    <source>
        <dbReference type="SAM" id="Phobius"/>
    </source>
</evidence>